<organism evidence="2 3">
    <name type="scientific">Roseburia inulinivorans</name>
    <dbReference type="NCBI Taxonomy" id="360807"/>
    <lineage>
        <taxon>Bacteria</taxon>
        <taxon>Bacillati</taxon>
        <taxon>Bacillota</taxon>
        <taxon>Clostridia</taxon>
        <taxon>Lachnospirales</taxon>
        <taxon>Lachnospiraceae</taxon>
        <taxon>Roseburia</taxon>
    </lineage>
</organism>
<dbReference type="GO" id="GO:0016787">
    <property type="term" value="F:hydrolase activity"/>
    <property type="evidence" value="ECO:0007669"/>
    <property type="project" value="UniProtKB-KW"/>
</dbReference>
<dbReference type="Gene3D" id="3.40.50.1820">
    <property type="entry name" value="alpha/beta hydrolase"/>
    <property type="match status" value="1"/>
</dbReference>
<dbReference type="InterPro" id="IPR000073">
    <property type="entry name" value="AB_hydrolase_1"/>
</dbReference>
<dbReference type="SUPFAM" id="SSF53474">
    <property type="entry name" value="alpha/beta-Hydrolases"/>
    <property type="match status" value="1"/>
</dbReference>
<name>A0A3R5WEZ6_9FIRM</name>
<dbReference type="AlphaFoldDB" id="A0A3R5WEZ6"/>
<dbReference type="EMBL" id="QRUN01000002">
    <property type="protein sequence ID" value="RGR70814.1"/>
    <property type="molecule type" value="Genomic_DNA"/>
</dbReference>
<accession>A0A3R5WEZ6</accession>
<dbReference type="RefSeq" id="WP_118125200.1">
    <property type="nucleotide sequence ID" value="NZ_QRUN01000002.1"/>
</dbReference>
<gene>
    <name evidence="2" type="ORF">DWY29_02645</name>
</gene>
<evidence type="ECO:0000313" key="3">
    <source>
        <dbReference type="Proteomes" id="UP000285820"/>
    </source>
</evidence>
<feature type="domain" description="AB hydrolase-1" evidence="1">
    <location>
        <begin position="26"/>
        <end position="251"/>
    </location>
</feature>
<comment type="caution">
    <text evidence="2">The sequence shown here is derived from an EMBL/GenBank/DDBJ whole genome shotgun (WGS) entry which is preliminary data.</text>
</comment>
<dbReference type="InterPro" id="IPR029058">
    <property type="entry name" value="AB_hydrolase_fold"/>
</dbReference>
<dbReference type="Proteomes" id="UP000285820">
    <property type="component" value="Unassembled WGS sequence"/>
</dbReference>
<evidence type="ECO:0000259" key="1">
    <source>
        <dbReference type="Pfam" id="PF00561"/>
    </source>
</evidence>
<dbReference type="Pfam" id="PF00561">
    <property type="entry name" value="Abhydrolase_1"/>
    <property type="match status" value="1"/>
</dbReference>
<dbReference type="PANTHER" id="PTHR43798">
    <property type="entry name" value="MONOACYLGLYCEROL LIPASE"/>
    <property type="match status" value="1"/>
</dbReference>
<proteinExistence type="predicted"/>
<dbReference type="InterPro" id="IPR050266">
    <property type="entry name" value="AB_hydrolase_sf"/>
</dbReference>
<evidence type="ECO:0000313" key="2">
    <source>
        <dbReference type="EMBL" id="RGR70814.1"/>
    </source>
</evidence>
<sequence>MTENSYKTRCGCIHYFVNIIDKQKITLVFLPGLTADHRLFEKQIEYFEKRQNVFVWDAPSHALSRPFTNNYSLSDMAEWLDEILAKEEIYNPVIIGQSMGGYLAQMYMELYPDKIKGFISIDSAPLQKSYMTAMEIWLLERAEPLYKIYPWKALLRAGSGGCAETEYGQNLMQKMMMSYDSDPKEYARLAGFGYRMLAEAIKADLPYHISCPALLICGEKDKAGSAKSYNKKWHQREGLPLKWIKNAGHNSNTDQPDEVNRLIEKFIGEVDGKNLAKSKKTILYEA</sequence>
<protein>
    <submittedName>
        <fullName evidence="2">Alpha/beta hydrolase</fullName>
    </submittedName>
</protein>
<keyword evidence="2" id="KW-0378">Hydrolase</keyword>
<reference evidence="2 3" key="1">
    <citation type="submission" date="2018-08" db="EMBL/GenBank/DDBJ databases">
        <title>A genome reference for cultivated species of the human gut microbiota.</title>
        <authorList>
            <person name="Zou Y."/>
            <person name="Xue W."/>
            <person name="Luo G."/>
        </authorList>
    </citation>
    <scope>NUCLEOTIDE SEQUENCE [LARGE SCALE GENOMIC DNA]</scope>
    <source>
        <strain evidence="2 3">AF24-4</strain>
    </source>
</reference>